<comment type="similarity">
    <text evidence="10 11 14 15">Belongs to the peptidase S16 family.</text>
</comment>
<feature type="domain" description="Lon proteolytic" evidence="17">
    <location>
        <begin position="609"/>
        <end position="790"/>
    </location>
</feature>
<evidence type="ECO:0000256" key="4">
    <source>
        <dbReference type="ARBA" id="ARBA00022741"/>
    </source>
</evidence>
<dbReference type="InterPro" id="IPR054594">
    <property type="entry name" value="Lon_lid"/>
</dbReference>
<dbReference type="SUPFAM" id="SSF52540">
    <property type="entry name" value="P-loop containing nucleoside triphosphate hydrolases"/>
    <property type="match status" value="1"/>
</dbReference>
<comment type="induction">
    <text evidence="10">By heat shock.</text>
</comment>
<feature type="compositionally biased region" description="Basic residues" evidence="16">
    <location>
        <begin position="839"/>
        <end position="853"/>
    </location>
</feature>
<dbReference type="Pfam" id="PF02190">
    <property type="entry name" value="LON_substr_bdg"/>
    <property type="match status" value="1"/>
</dbReference>
<dbReference type="Gene3D" id="2.30.130.40">
    <property type="entry name" value="LON domain-like"/>
    <property type="match status" value="1"/>
</dbReference>
<dbReference type="FunFam" id="1.20.5.5270:FF:000002">
    <property type="entry name" value="Lon protease homolog"/>
    <property type="match status" value="1"/>
</dbReference>
<feature type="binding site" evidence="10 13">
    <location>
        <begin position="357"/>
        <end position="364"/>
    </location>
    <ligand>
        <name>ATP</name>
        <dbReference type="ChEBI" id="CHEBI:30616"/>
    </ligand>
</feature>
<dbReference type="InterPro" id="IPR003593">
    <property type="entry name" value="AAA+_ATPase"/>
</dbReference>
<name>A0A562E038_9GAMM</name>
<dbReference type="InterPro" id="IPR008269">
    <property type="entry name" value="Lon_proteolytic"/>
</dbReference>
<dbReference type="SUPFAM" id="SSF88697">
    <property type="entry name" value="PUA domain-like"/>
    <property type="match status" value="1"/>
</dbReference>
<dbReference type="PROSITE" id="PS01046">
    <property type="entry name" value="LON_SER"/>
    <property type="match status" value="1"/>
</dbReference>
<feature type="region of interest" description="Disordered" evidence="16">
    <location>
        <begin position="830"/>
        <end position="858"/>
    </location>
</feature>
<keyword evidence="4 10" id="KW-0547">Nucleotide-binding</keyword>
<evidence type="ECO:0000256" key="14">
    <source>
        <dbReference type="PROSITE-ProRule" id="PRU01122"/>
    </source>
</evidence>
<dbReference type="AlphaFoldDB" id="A0A562E038"/>
<dbReference type="InterPro" id="IPR027417">
    <property type="entry name" value="P-loop_NTPase"/>
</dbReference>
<evidence type="ECO:0000256" key="3">
    <source>
        <dbReference type="ARBA" id="ARBA00022670"/>
    </source>
</evidence>
<proteinExistence type="evidence at transcript level"/>
<dbReference type="Proteomes" id="UP000321583">
    <property type="component" value="Unassembled WGS sequence"/>
</dbReference>
<dbReference type="InterPro" id="IPR027065">
    <property type="entry name" value="Lon_Prtase"/>
</dbReference>
<evidence type="ECO:0000259" key="18">
    <source>
        <dbReference type="PROSITE" id="PS51787"/>
    </source>
</evidence>
<keyword evidence="2 10" id="KW-0963">Cytoplasm</keyword>
<dbReference type="InterPro" id="IPR004815">
    <property type="entry name" value="Lon_bac/euk-typ"/>
</dbReference>
<dbReference type="SMART" id="SM00464">
    <property type="entry name" value="LON"/>
    <property type="match status" value="1"/>
</dbReference>
<evidence type="ECO:0000256" key="2">
    <source>
        <dbReference type="ARBA" id="ARBA00022490"/>
    </source>
</evidence>
<dbReference type="PROSITE" id="PS51787">
    <property type="entry name" value="LON_N"/>
    <property type="match status" value="1"/>
</dbReference>
<dbReference type="InterPro" id="IPR003959">
    <property type="entry name" value="ATPase_AAA_core"/>
</dbReference>
<comment type="catalytic activity">
    <reaction evidence="9 10 11 14">
        <text>Hydrolysis of proteins in presence of ATP.</text>
        <dbReference type="EC" id="3.4.21.53"/>
    </reaction>
</comment>
<evidence type="ECO:0000256" key="16">
    <source>
        <dbReference type="SAM" id="MobiDB-lite"/>
    </source>
</evidence>
<evidence type="ECO:0000256" key="12">
    <source>
        <dbReference type="PIRSR" id="PIRSR001174-1"/>
    </source>
</evidence>
<keyword evidence="20" id="KW-1185">Reference proteome</keyword>
<dbReference type="InterPro" id="IPR008268">
    <property type="entry name" value="Peptidase_S16_AS"/>
</dbReference>
<evidence type="ECO:0000256" key="6">
    <source>
        <dbReference type="ARBA" id="ARBA00022825"/>
    </source>
</evidence>
<dbReference type="NCBIfam" id="NF008053">
    <property type="entry name" value="PRK10787.1"/>
    <property type="match status" value="1"/>
</dbReference>
<dbReference type="GO" id="GO:0034605">
    <property type="term" value="P:cellular response to heat"/>
    <property type="evidence" value="ECO:0007669"/>
    <property type="project" value="UniProtKB-UniRule"/>
</dbReference>
<dbReference type="Pfam" id="PF05362">
    <property type="entry name" value="Lon_C"/>
    <property type="match status" value="1"/>
</dbReference>
<keyword evidence="5 10" id="KW-0378">Hydrolase</keyword>
<evidence type="ECO:0000313" key="19">
    <source>
        <dbReference type="EMBL" id="TWH15210.1"/>
    </source>
</evidence>
<dbReference type="GO" id="GO:0016887">
    <property type="term" value="F:ATP hydrolysis activity"/>
    <property type="evidence" value="ECO:0007669"/>
    <property type="project" value="UniProtKB-UniRule"/>
</dbReference>
<sequence>MSRTRSDALELPVLPLRDVVVFPHMVIPLFVGRDKSMRALEQAMEGDKQILLVAQKSAETDDPQAADLYTVGTLATVLQLLKLPDGTIKVLVEGTARVQAGDIAERDGALHGRGTVVEPGTSRDPREIEAVARTLTSLFEQYVKTNRKLPPELLQTLSGIEEPGRLADTISAHIGVRLADKQRLLETFDTGDRLELLVGLVEGEIDVQQMEKRIRGRVKSQMERSQREYYLNEQMKAIQKELGDLDDSPGEMEELARKIAEAGMPKAIEAKAKSELNKLKQMSPMSAEAAVVRNYLDWLLGVPWKKRSKVRKDLKAAQDTLDADHYGLEKVKERILEYLAVQSRVKQMKGPILCLVGPPGVGKTSLGQSIAKATNRKFVRMSLGGVRDEAEIRGHRRTYVGSMPGRIVQNLNKVGTKNPLFVLDEIDKMSMDFRGDPSSALLEVLDPEQNHSFNDHYLEVDLDLSEVMFVATSNSLNIPGPLLDRMEVIRIPGYTEDEKLSIATRYLVPKQQKANGLKPEELSIAEDAIRDIVRYYTRESGVRNLEREIAKICRKVVKEIALKGPEPAKKKPARKAAGKRKGALVQVTAANLDKYLGVRRFDFGRAEEQNEIGLVTGLAWTEVGGDLLQIEATLVPGKGQLILTGQLGDVMKESASAALSVVRARAERLGIEADFLQKHDVHLHVPDGATPKDGPSAGIAMVTALVSTLTKVPVRADIAMTGEITLRGKVTAIGGLKEKLLAALRGGIRTVIIPEENRKDLADIPANVTEGLKIVPVKWIDEVLDLALERPLAPAGAKVAVRGGGRSGGRRIYCVGRNFADHAREMGVAVPAAPGGRPDRRKALKSPRPRAARIRQAGMKSPPVLHFRLAALGGALYNGRTRTGHAQSAEPDLPARSTDATRSHISRQDRTGSKYE</sequence>
<dbReference type="Pfam" id="PF22667">
    <property type="entry name" value="Lon_lid"/>
    <property type="match status" value="1"/>
</dbReference>
<keyword evidence="8 10" id="KW-0346">Stress response</keyword>
<dbReference type="SUPFAM" id="SSF54211">
    <property type="entry name" value="Ribosomal protein S5 domain 2-like"/>
    <property type="match status" value="1"/>
</dbReference>
<dbReference type="InterPro" id="IPR003111">
    <property type="entry name" value="Lon_prtase_N"/>
</dbReference>
<dbReference type="Gene3D" id="3.40.50.300">
    <property type="entry name" value="P-loop containing nucleotide triphosphate hydrolases"/>
    <property type="match status" value="1"/>
</dbReference>
<gene>
    <name evidence="10" type="primary">lon</name>
    <name evidence="19" type="ORF">L613_001900000280</name>
</gene>
<dbReference type="PIRSF" id="PIRSF001174">
    <property type="entry name" value="Lon_proteas"/>
    <property type="match status" value="1"/>
</dbReference>
<evidence type="ECO:0000259" key="17">
    <source>
        <dbReference type="PROSITE" id="PS51786"/>
    </source>
</evidence>
<accession>A0A562E038</accession>
<evidence type="ECO:0000256" key="8">
    <source>
        <dbReference type="ARBA" id="ARBA00023016"/>
    </source>
</evidence>
<organism evidence="19 20">
    <name type="scientific">Pseudoxanthomonas taiwanensis J19</name>
    <dbReference type="NCBI Taxonomy" id="935569"/>
    <lineage>
        <taxon>Bacteria</taxon>
        <taxon>Pseudomonadati</taxon>
        <taxon>Pseudomonadota</taxon>
        <taxon>Gammaproteobacteria</taxon>
        <taxon>Lysobacterales</taxon>
        <taxon>Lysobacteraceae</taxon>
        <taxon>Pseudoxanthomonas</taxon>
    </lineage>
</organism>
<dbReference type="SMART" id="SM00382">
    <property type="entry name" value="AAA"/>
    <property type="match status" value="1"/>
</dbReference>
<dbReference type="GO" id="GO:0005524">
    <property type="term" value="F:ATP binding"/>
    <property type="evidence" value="ECO:0007669"/>
    <property type="project" value="UniProtKB-UniRule"/>
</dbReference>
<dbReference type="PANTHER" id="PTHR10046">
    <property type="entry name" value="ATP DEPENDENT LON PROTEASE FAMILY MEMBER"/>
    <property type="match status" value="1"/>
</dbReference>
<dbReference type="FunFam" id="3.30.230.10:FF:000010">
    <property type="entry name" value="Lon protease"/>
    <property type="match status" value="1"/>
</dbReference>
<dbReference type="HAMAP" id="MF_01973">
    <property type="entry name" value="lon_bact"/>
    <property type="match status" value="1"/>
</dbReference>
<dbReference type="GO" id="GO:0006515">
    <property type="term" value="P:protein quality control for misfolded or incompletely synthesized proteins"/>
    <property type="evidence" value="ECO:0007669"/>
    <property type="project" value="UniProtKB-UniRule"/>
</dbReference>
<dbReference type="NCBIfam" id="TIGR00763">
    <property type="entry name" value="lon"/>
    <property type="match status" value="1"/>
</dbReference>
<keyword evidence="6 10" id="KW-0720">Serine protease</keyword>
<dbReference type="Gene3D" id="1.20.5.5270">
    <property type="match status" value="1"/>
</dbReference>
<comment type="function">
    <text evidence="10">ATP-dependent serine protease that mediates the selective degradation of mutant and abnormal proteins as well as certain short-lived regulatory proteins. Required for cellular homeostasis and for survival from DNA damage and developmental changes induced by stress. Degrades polypeptides processively to yield small peptide fragments that are 5 to 10 amino acids long. Binds to DNA in a double-stranded, site-specific manner.</text>
</comment>
<keyword evidence="7 10" id="KW-0067">ATP-binding</keyword>
<dbReference type="GO" id="GO:0005737">
    <property type="term" value="C:cytoplasm"/>
    <property type="evidence" value="ECO:0007669"/>
    <property type="project" value="UniProtKB-SubCell"/>
</dbReference>
<dbReference type="Pfam" id="PF00004">
    <property type="entry name" value="AAA"/>
    <property type="match status" value="1"/>
</dbReference>
<evidence type="ECO:0000256" key="10">
    <source>
        <dbReference type="HAMAP-Rule" id="MF_01973"/>
    </source>
</evidence>
<evidence type="ECO:0000313" key="20">
    <source>
        <dbReference type="Proteomes" id="UP000321583"/>
    </source>
</evidence>
<dbReference type="Gene3D" id="3.30.230.10">
    <property type="match status" value="1"/>
</dbReference>
<evidence type="ECO:0000256" key="5">
    <source>
        <dbReference type="ARBA" id="ARBA00022801"/>
    </source>
</evidence>
<protein>
    <recommendedName>
        <fullName evidence="10 11">Lon protease</fullName>
        <ecNumber evidence="10 11">3.4.21.53</ecNumber>
    </recommendedName>
    <alternativeName>
        <fullName evidence="10">ATP-dependent protease La</fullName>
    </alternativeName>
</protein>
<dbReference type="InterPro" id="IPR015947">
    <property type="entry name" value="PUA-like_sf"/>
</dbReference>
<feature type="active site" evidence="10 12">
    <location>
        <position position="739"/>
    </location>
</feature>
<feature type="region of interest" description="Disordered" evidence="16">
    <location>
        <begin position="881"/>
        <end position="916"/>
    </location>
</feature>
<dbReference type="Gene3D" id="1.20.58.1480">
    <property type="match status" value="1"/>
</dbReference>
<dbReference type="EMBL" id="VLJS01000046">
    <property type="protein sequence ID" value="TWH15210.1"/>
    <property type="molecule type" value="Genomic_DNA"/>
</dbReference>
<dbReference type="PRINTS" id="PR00830">
    <property type="entry name" value="ENDOLAPTASE"/>
</dbReference>
<feature type="compositionally biased region" description="Basic and acidic residues" evidence="16">
    <location>
        <begin position="899"/>
        <end position="916"/>
    </location>
</feature>
<dbReference type="GO" id="GO:0004252">
    <property type="term" value="F:serine-type endopeptidase activity"/>
    <property type="evidence" value="ECO:0007669"/>
    <property type="project" value="UniProtKB-UniRule"/>
</dbReference>
<dbReference type="FunFam" id="3.40.50.300:FF:000021">
    <property type="entry name" value="Lon protease homolog"/>
    <property type="match status" value="1"/>
</dbReference>
<dbReference type="EC" id="3.4.21.53" evidence="10 11"/>
<evidence type="ECO:0000256" key="13">
    <source>
        <dbReference type="PIRSR" id="PIRSR001174-2"/>
    </source>
</evidence>
<evidence type="ECO:0000256" key="9">
    <source>
        <dbReference type="ARBA" id="ARBA00050665"/>
    </source>
</evidence>
<evidence type="ECO:0000256" key="1">
    <source>
        <dbReference type="ARBA" id="ARBA00004496"/>
    </source>
</evidence>
<dbReference type="InterPro" id="IPR014721">
    <property type="entry name" value="Ribsml_uS5_D2-typ_fold_subgr"/>
</dbReference>
<dbReference type="InterPro" id="IPR020568">
    <property type="entry name" value="Ribosomal_Su5_D2-typ_SF"/>
</dbReference>
<evidence type="ECO:0000256" key="7">
    <source>
        <dbReference type="ARBA" id="ARBA00022840"/>
    </source>
</evidence>
<comment type="subcellular location">
    <subcellularLocation>
        <location evidence="1 10 11">Cytoplasm</location>
    </subcellularLocation>
</comment>
<dbReference type="InterPro" id="IPR027543">
    <property type="entry name" value="Lon_bac"/>
</dbReference>
<dbReference type="Gene3D" id="1.10.8.60">
    <property type="match status" value="1"/>
</dbReference>
<dbReference type="InterPro" id="IPR046336">
    <property type="entry name" value="Lon_prtase_N_sf"/>
</dbReference>
<comment type="subunit">
    <text evidence="10 11">Homohexamer. Organized in a ring with a central cavity.</text>
</comment>
<comment type="caution">
    <text evidence="19">The sequence shown here is derived from an EMBL/GenBank/DDBJ whole genome shotgun (WGS) entry which is preliminary data.</text>
</comment>
<dbReference type="GO" id="GO:0043565">
    <property type="term" value="F:sequence-specific DNA binding"/>
    <property type="evidence" value="ECO:0007669"/>
    <property type="project" value="UniProtKB-UniRule"/>
</dbReference>
<keyword evidence="3 10" id="KW-0645">Protease</keyword>
<evidence type="ECO:0000256" key="15">
    <source>
        <dbReference type="RuleBase" id="RU000591"/>
    </source>
</evidence>
<reference evidence="19 20" key="1">
    <citation type="submission" date="2019-07" db="EMBL/GenBank/DDBJ databases">
        <title>Genome sequencing of lignin-degrading bacterial isolates.</title>
        <authorList>
            <person name="Gladden J."/>
        </authorList>
    </citation>
    <scope>NUCLEOTIDE SEQUENCE [LARGE SCALE GENOMIC DNA]</scope>
    <source>
        <strain evidence="19 20">J19</strain>
    </source>
</reference>
<feature type="domain" description="Lon N-terminal" evidence="18">
    <location>
        <begin position="11"/>
        <end position="205"/>
    </location>
</feature>
<dbReference type="GO" id="GO:0004176">
    <property type="term" value="F:ATP-dependent peptidase activity"/>
    <property type="evidence" value="ECO:0007669"/>
    <property type="project" value="UniProtKB-UniRule"/>
</dbReference>
<evidence type="ECO:0000256" key="11">
    <source>
        <dbReference type="PIRNR" id="PIRNR001174"/>
    </source>
</evidence>
<dbReference type="CDD" id="cd19500">
    <property type="entry name" value="RecA-like_Lon"/>
    <property type="match status" value="1"/>
</dbReference>
<dbReference type="PROSITE" id="PS51786">
    <property type="entry name" value="LON_PROTEOLYTIC"/>
    <property type="match status" value="1"/>
</dbReference>
<feature type="active site" evidence="10 12">
    <location>
        <position position="696"/>
    </location>
</feature>